<evidence type="ECO:0000313" key="3">
    <source>
        <dbReference type="Proteomes" id="UP000294604"/>
    </source>
</evidence>
<dbReference type="RefSeq" id="WP_134081079.1">
    <property type="nucleotide sequence ID" value="NZ_PECL01000003.1"/>
</dbReference>
<dbReference type="Proteomes" id="UP000294604">
    <property type="component" value="Unassembled WGS sequence"/>
</dbReference>
<feature type="region of interest" description="Disordered" evidence="1">
    <location>
        <begin position="194"/>
        <end position="215"/>
    </location>
</feature>
<dbReference type="InterPro" id="IPR027417">
    <property type="entry name" value="P-loop_NTPase"/>
</dbReference>
<name>A0A4R8SZX6_9MYCO</name>
<sequence length="215" mass="23878">MFSIVKPDFAQYRNDLIMEVFPLAMTADGQEDMWMPQNGMRWRPHLFIDGPLGSGKTTTAQNLVIQASRNGSDVHVLRQFGREYSVFEDWPGVSIASTPAEYLALLADADNRGIASGRMRPVLVVVDTISLLADLGKAGLDSLLQLVNRRHDHRINLVLVADPTGSDDAPGLAYTGLQEALVEPLYRVEIWPPPSGLEARLPEEISQWRPSERSE</sequence>
<accession>A0A4R8SZX6</accession>
<dbReference type="EMBL" id="PECL01000003">
    <property type="protein sequence ID" value="TEA09153.1"/>
    <property type="molecule type" value="Genomic_DNA"/>
</dbReference>
<organism evidence="2 3">
    <name type="scientific">Mycobacteroides salmoniphilum</name>
    <dbReference type="NCBI Taxonomy" id="404941"/>
    <lineage>
        <taxon>Bacteria</taxon>
        <taxon>Bacillati</taxon>
        <taxon>Actinomycetota</taxon>
        <taxon>Actinomycetes</taxon>
        <taxon>Mycobacteriales</taxon>
        <taxon>Mycobacteriaceae</taxon>
        <taxon>Mycobacteroides</taxon>
    </lineage>
</organism>
<evidence type="ECO:0000313" key="2">
    <source>
        <dbReference type="EMBL" id="TEA09153.1"/>
    </source>
</evidence>
<reference evidence="2 3" key="1">
    <citation type="journal article" date="2019" name="Sci. Rep.">
        <title>Extended insight into the Mycobacterium chelonae-abscessus complex through whole genome sequencing of Mycobacterium salmoniphilum outbreak and Mycobacterium salmoniphilum-like strains.</title>
        <authorList>
            <person name="Behra P.R.K."/>
            <person name="Das S."/>
            <person name="Pettersson B.M.F."/>
            <person name="Shirreff L."/>
            <person name="DuCote T."/>
            <person name="Jacobsson K.G."/>
            <person name="Ennis D.G."/>
            <person name="Kirsebom L.A."/>
        </authorList>
    </citation>
    <scope>NUCLEOTIDE SEQUENCE [LARGE SCALE GENOMIC DNA]</scope>
    <source>
        <strain evidence="2 3">CCUG 60884</strain>
    </source>
</reference>
<evidence type="ECO:0000256" key="1">
    <source>
        <dbReference type="SAM" id="MobiDB-lite"/>
    </source>
</evidence>
<dbReference type="Gene3D" id="3.40.50.300">
    <property type="entry name" value="P-loop containing nucleotide triphosphate hydrolases"/>
    <property type="match status" value="1"/>
</dbReference>
<dbReference type="SUPFAM" id="SSF52540">
    <property type="entry name" value="P-loop containing nucleoside triphosphate hydrolases"/>
    <property type="match status" value="1"/>
</dbReference>
<gene>
    <name evidence="2" type="ORF">CCUG60884_00322</name>
</gene>
<protein>
    <recommendedName>
        <fullName evidence="4">AAA+ ATPase domain-containing protein</fullName>
    </recommendedName>
</protein>
<comment type="caution">
    <text evidence="2">The sequence shown here is derived from an EMBL/GenBank/DDBJ whole genome shotgun (WGS) entry which is preliminary data.</text>
</comment>
<dbReference type="AlphaFoldDB" id="A0A4R8SZX6"/>
<evidence type="ECO:0008006" key="4">
    <source>
        <dbReference type="Google" id="ProtNLM"/>
    </source>
</evidence>
<proteinExistence type="predicted"/>